<evidence type="ECO:0000313" key="3">
    <source>
        <dbReference type="EMBL" id="TWH70739.1"/>
    </source>
</evidence>
<reference evidence="3 4" key="1">
    <citation type="submission" date="2019-07" db="EMBL/GenBank/DDBJ databases">
        <title>R&amp;d 2014.</title>
        <authorList>
            <person name="Klenk H.-P."/>
        </authorList>
    </citation>
    <scope>NUCLEOTIDE SEQUENCE [LARGE SCALE GENOMIC DNA]</scope>
    <source>
        <strain evidence="3 4">DSM 43868</strain>
    </source>
</reference>
<accession>A0A562II94</accession>
<dbReference type="SUPFAM" id="SSF53092">
    <property type="entry name" value="Creatinase/prolidase N-terminal domain"/>
    <property type="match status" value="1"/>
</dbReference>
<dbReference type="OrthoDB" id="9761809at2"/>
<keyword evidence="4" id="KW-1185">Reference proteome</keyword>
<feature type="domain" description="Creatinase N-terminal" evidence="2">
    <location>
        <begin position="13"/>
        <end position="147"/>
    </location>
</feature>
<dbReference type="PANTHER" id="PTHR46112">
    <property type="entry name" value="AMINOPEPTIDASE"/>
    <property type="match status" value="1"/>
</dbReference>
<proteinExistence type="predicted"/>
<dbReference type="Gene3D" id="3.40.350.10">
    <property type="entry name" value="Creatinase/prolidase N-terminal domain"/>
    <property type="match status" value="1"/>
</dbReference>
<dbReference type="PANTHER" id="PTHR46112:SF3">
    <property type="entry name" value="AMINOPEPTIDASE YPDF"/>
    <property type="match status" value="1"/>
</dbReference>
<organism evidence="3 4">
    <name type="scientific">Micromonospora olivasterospora</name>
    <dbReference type="NCBI Taxonomy" id="1880"/>
    <lineage>
        <taxon>Bacteria</taxon>
        <taxon>Bacillati</taxon>
        <taxon>Actinomycetota</taxon>
        <taxon>Actinomycetes</taxon>
        <taxon>Micromonosporales</taxon>
        <taxon>Micromonosporaceae</taxon>
        <taxon>Micromonospora</taxon>
    </lineage>
</organism>
<dbReference type="Gene3D" id="3.90.230.10">
    <property type="entry name" value="Creatinase/methionine aminopeptidase superfamily"/>
    <property type="match status" value="1"/>
</dbReference>
<dbReference type="Pfam" id="PF00557">
    <property type="entry name" value="Peptidase_M24"/>
    <property type="match status" value="1"/>
</dbReference>
<dbReference type="InterPro" id="IPR000587">
    <property type="entry name" value="Creatinase_N"/>
</dbReference>
<dbReference type="Pfam" id="PF01321">
    <property type="entry name" value="Creatinase_N"/>
    <property type="match status" value="1"/>
</dbReference>
<name>A0A562II94_MICOL</name>
<dbReference type="SUPFAM" id="SSF55920">
    <property type="entry name" value="Creatinase/aminopeptidase"/>
    <property type="match status" value="1"/>
</dbReference>
<gene>
    <name evidence="3" type="ORF">JD77_05764</name>
</gene>
<sequence length="382" mass="40890">MNRYFTDDEYASRLAAVRADMAARNMDALLVTGPENITYLTGYTTPGYHIFQCVILPAEGDITFVVRNTERVNVPDLPWVAEPVPIGVESLSDPIPVLLSSIRREGLAGKRLGVDRRSLFLPPLYYDQLREEIDLVDASGLVERHRARKSPAEIALIQRATELAEASVLAGLDSLRTARTDSDVAATVLASLARGGSEYTGSPAYIVPGVSSLVTHSTHAQRPVGDQEPLRLEVCASKGRYHGVLTRTVTRARPTSQLTGMVALSAAAGEAMRAAARPGVPIGDVDRAGRSLVEAEVPAAYWPNRGGYSMGIAYPPGLGEGDVLDIRAGDPRPVEVGMVFHLLPTLRVPGLGAVGCTDILAVEENGTRFLSTLPRTVLSATE</sequence>
<dbReference type="AlphaFoldDB" id="A0A562II94"/>
<protein>
    <submittedName>
        <fullName evidence="3">Xaa-Pro dipeptidase</fullName>
    </submittedName>
</protein>
<dbReference type="RefSeq" id="WP_145776954.1">
    <property type="nucleotide sequence ID" value="NZ_BAAATQ010000049.1"/>
</dbReference>
<dbReference type="Proteomes" id="UP000319825">
    <property type="component" value="Unassembled WGS sequence"/>
</dbReference>
<comment type="caution">
    <text evidence="3">The sequence shown here is derived from an EMBL/GenBank/DDBJ whole genome shotgun (WGS) entry which is preliminary data.</text>
</comment>
<feature type="domain" description="Peptidase M24" evidence="1">
    <location>
        <begin position="156"/>
        <end position="364"/>
    </location>
</feature>
<dbReference type="EMBL" id="VLKE01000001">
    <property type="protein sequence ID" value="TWH70739.1"/>
    <property type="molecule type" value="Genomic_DNA"/>
</dbReference>
<dbReference type="InterPro" id="IPR050659">
    <property type="entry name" value="Peptidase_M24B"/>
</dbReference>
<evidence type="ECO:0000259" key="2">
    <source>
        <dbReference type="Pfam" id="PF01321"/>
    </source>
</evidence>
<evidence type="ECO:0000313" key="4">
    <source>
        <dbReference type="Proteomes" id="UP000319825"/>
    </source>
</evidence>
<dbReference type="InterPro" id="IPR029149">
    <property type="entry name" value="Creatin/AminoP/Spt16_N"/>
</dbReference>
<dbReference type="InterPro" id="IPR036005">
    <property type="entry name" value="Creatinase/aminopeptidase-like"/>
</dbReference>
<dbReference type="InterPro" id="IPR000994">
    <property type="entry name" value="Pept_M24"/>
</dbReference>
<dbReference type="CDD" id="cd01066">
    <property type="entry name" value="APP_MetAP"/>
    <property type="match status" value="1"/>
</dbReference>
<evidence type="ECO:0000259" key="1">
    <source>
        <dbReference type="Pfam" id="PF00557"/>
    </source>
</evidence>